<dbReference type="Pfam" id="PF17754">
    <property type="entry name" value="TetR_C_14"/>
    <property type="match status" value="1"/>
</dbReference>
<dbReference type="Gene3D" id="1.10.357.10">
    <property type="entry name" value="Tetracycline Repressor, domain 2"/>
    <property type="match status" value="1"/>
</dbReference>
<keyword evidence="3" id="KW-1185">Reference proteome</keyword>
<dbReference type="Proteomes" id="UP001236014">
    <property type="component" value="Chromosome"/>
</dbReference>
<organism evidence="2 3">
    <name type="scientific">Amycolatopsis carbonis</name>
    <dbReference type="NCBI Taxonomy" id="715471"/>
    <lineage>
        <taxon>Bacteria</taxon>
        <taxon>Bacillati</taxon>
        <taxon>Actinomycetota</taxon>
        <taxon>Actinomycetes</taxon>
        <taxon>Pseudonocardiales</taxon>
        <taxon>Pseudonocardiaceae</taxon>
        <taxon>Amycolatopsis</taxon>
    </lineage>
</organism>
<dbReference type="RefSeq" id="WP_285971825.1">
    <property type="nucleotide sequence ID" value="NZ_CP127294.1"/>
</dbReference>
<gene>
    <name evidence="2" type="ORF">QRX50_10860</name>
</gene>
<sequence length="82" mass="8688">MFSVPELRAKVMDNYVSGITMLVELAAGRTGRTPGDFEVRNWAGAVVGVILSAAPAAAADQSVDFVALLERAFTHLEEGLPL</sequence>
<evidence type="ECO:0000313" key="3">
    <source>
        <dbReference type="Proteomes" id="UP001236014"/>
    </source>
</evidence>
<feature type="domain" description="MftR C-terminal" evidence="1">
    <location>
        <begin position="1"/>
        <end position="81"/>
    </location>
</feature>
<name>A0A9Y2MY15_9PSEU</name>
<dbReference type="EMBL" id="CP127294">
    <property type="protein sequence ID" value="WIX81218.1"/>
    <property type="molecule type" value="Genomic_DNA"/>
</dbReference>
<dbReference type="AlphaFoldDB" id="A0A9Y2MY15"/>
<evidence type="ECO:0000313" key="2">
    <source>
        <dbReference type="EMBL" id="WIX81218.1"/>
    </source>
</evidence>
<evidence type="ECO:0000259" key="1">
    <source>
        <dbReference type="Pfam" id="PF17754"/>
    </source>
</evidence>
<protein>
    <recommendedName>
        <fullName evidence="1">MftR C-terminal domain-containing protein</fullName>
    </recommendedName>
</protein>
<accession>A0A9Y2MY15</accession>
<reference evidence="2 3" key="1">
    <citation type="submission" date="2023-06" db="EMBL/GenBank/DDBJ databases">
        <authorList>
            <person name="Oyuntsetseg B."/>
            <person name="Kim S.B."/>
        </authorList>
    </citation>
    <scope>NUCLEOTIDE SEQUENCE [LARGE SCALE GENOMIC DNA]</scope>
    <source>
        <strain evidence="2 3">2-15</strain>
    </source>
</reference>
<dbReference type="InterPro" id="IPR041347">
    <property type="entry name" value="MftR_C"/>
</dbReference>
<proteinExistence type="predicted"/>
<dbReference type="KEGG" id="acab:QRX50_10860"/>